<dbReference type="PANTHER" id="PTHR40254:SF1">
    <property type="entry name" value="BLR0577 PROTEIN"/>
    <property type="match status" value="1"/>
</dbReference>
<keyword evidence="1" id="KW-0812">Transmembrane</keyword>
<evidence type="ECO:0000256" key="1">
    <source>
        <dbReference type="SAM" id="Phobius"/>
    </source>
</evidence>
<dbReference type="EMBL" id="CP003915">
    <property type="protein sequence ID" value="AHG64714.1"/>
    <property type="molecule type" value="Genomic_DNA"/>
</dbReference>
<dbReference type="InterPro" id="IPR038732">
    <property type="entry name" value="HpyO/CreE_NAD-binding"/>
</dbReference>
<dbReference type="Proteomes" id="UP000019095">
    <property type="component" value="Chromosome"/>
</dbReference>
<proteinExistence type="predicted"/>
<keyword evidence="1" id="KW-0472">Membrane</keyword>
<gene>
    <name evidence="3" type="ORF">MIM_c26450</name>
</gene>
<dbReference type="Pfam" id="PF13454">
    <property type="entry name" value="NAD_binding_9"/>
    <property type="match status" value="1"/>
</dbReference>
<dbReference type="HOGENOM" id="CLU_020215_3_0_4"/>
<dbReference type="SUPFAM" id="SSF51905">
    <property type="entry name" value="FAD/NAD(P)-binding domain"/>
    <property type="match status" value="1"/>
</dbReference>
<organism evidence="3 4">
    <name type="scientific">Advenella mimigardefordensis (strain DSM 17166 / LMG 22922 / DPN7)</name>
    <dbReference type="NCBI Taxonomy" id="1247726"/>
    <lineage>
        <taxon>Bacteria</taxon>
        <taxon>Pseudomonadati</taxon>
        <taxon>Pseudomonadota</taxon>
        <taxon>Betaproteobacteria</taxon>
        <taxon>Burkholderiales</taxon>
        <taxon>Alcaligenaceae</taxon>
    </lineage>
</organism>
<sequence length="517" mass="57499">MNETHRLAIVGGGSVAVSFLAQFIVLIQKTPIDFPPIHITLFEPTGVIGQGTAYQADLNTNLLNVPANNMSLFDDKRTHFLEWLTTLSKDDLSRYGVKEIDGNDFYPRPLFGRYVSEQFTRIVKLACDLGVTVRVIENAVVAIERQQSRAMMLRDSAGGKYEADRVVLCNGNLSSDKFEALLPQAGFLNSPYPVAELARKIPNSASVGILGSNLSAIDAIVALVAQGHAGPIHCFSRQGRLPSVRSTFPTKVSDRLTRNSVHKWVTEQDGHLDLACIYEQLQKMILSHGYGDDLKDLLGADNSASDQLDWEIETSQARQRPWQSVLASTNDVIDLLWFYLAPEEKQQFQKRWMPQWMSRRAMFPMKNALKLQELMRRRQLYVHGGFQACMPVKDKDVFEVSYENGVGDVESVRCEYIINATGFSQNVEKSADPLVMDLLNSGMATSSPYGGFKLDFNTGSLIASNSEIVDEITVLGSLARGTYFWTISMDVNARLAGEQARQIVNALVVQGDKINVC</sequence>
<keyword evidence="1" id="KW-1133">Transmembrane helix</keyword>
<name>W0PCX1_ADVMD</name>
<dbReference type="Gene3D" id="3.50.50.60">
    <property type="entry name" value="FAD/NAD(P)-binding domain"/>
    <property type="match status" value="1"/>
</dbReference>
<feature type="domain" description="FAD-dependent urate hydroxylase HpyO/Asp monooxygenase CreE-like FAD/NAD(P)-binding" evidence="2">
    <location>
        <begin position="8"/>
        <end position="172"/>
    </location>
</feature>
<evidence type="ECO:0000259" key="2">
    <source>
        <dbReference type="Pfam" id="PF13454"/>
    </source>
</evidence>
<feature type="transmembrane region" description="Helical" evidence="1">
    <location>
        <begin position="7"/>
        <end position="27"/>
    </location>
</feature>
<dbReference type="AlphaFoldDB" id="W0PCX1"/>
<dbReference type="PATRIC" id="fig|1247726.3.peg.2907"/>
<dbReference type="RefSeq" id="WP_025373363.1">
    <property type="nucleotide sequence ID" value="NZ_CP003915.1"/>
</dbReference>
<evidence type="ECO:0000313" key="3">
    <source>
        <dbReference type="EMBL" id="AHG64714.1"/>
    </source>
</evidence>
<protein>
    <submittedName>
        <fullName evidence="3">Putative FAD/NAD(P)-binding domain-containing protein</fullName>
    </submittedName>
</protein>
<keyword evidence="4" id="KW-1185">Reference proteome</keyword>
<dbReference type="InterPro" id="IPR036188">
    <property type="entry name" value="FAD/NAD-bd_sf"/>
</dbReference>
<dbReference type="PANTHER" id="PTHR40254">
    <property type="entry name" value="BLR0577 PROTEIN"/>
    <property type="match status" value="1"/>
</dbReference>
<dbReference type="STRING" id="1247726.MIM_c26450"/>
<accession>W0PCX1</accession>
<reference evidence="3 4" key="1">
    <citation type="journal article" date="2014" name="Microbiology">
        <title>Unravelling the complete genome sequence of Advenella mimigardefordensis strain DPN7T and novel insights in the catabolism of the xenobiotic polythioester precursor 3,3'-dithiodipropionate.</title>
        <authorList>
            <person name="Wubbeler J.H."/>
            <person name="Hiessl S."/>
            <person name="Schuldes J."/>
            <person name="Thurmer A."/>
            <person name="Daniel R."/>
            <person name="Steinbuchel A."/>
        </authorList>
    </citation>
    <scope>NUCLEOTIDE SEQUENCE [LARGE SCALE GENOMIC DNA]</scope>
    <source>
        <strain evidence="4">DSM 17166 / LMG 22922 / DPN7</strain>
    </source>
</reference>
<dbReference type="InterPro" id="IPR052189">
    <property type="entry name" value="L-asp_N-monooxygenase_NS-form"/>
</dbReference>
<dbReference type="eggNOG" id="COG4529">
    <property type="taxonomic scope" value="Bacteria"/>
</dbReference>
<dbReference type="OrthoDB" id="101972at2"/>
<dbReference type="KEGG" id="amim:MIM_c26450"/>
<evidence type="ECO:0000313" key="4">
    <source>
        <dbReference type="Proteomes" id="UP000019095"/>
    </source>
</evidence>